<feature type="domain" description="Amine oxidase" evidence="5">
    <location>
        <begin position="19"/>
        <end position="505"/>
    </location>
</feature>
<dbReference type="PANTHER" id="PTHR43734">
    <property type="entry name" value="PHYTOENE DESATURASE"/>
    <property type="match status" value="1"/>
</dbReference>
<dbReference type="Pfam" id="PF01593">
    <property type="entry name" value="Amino_oxidase"/>
    <property type="match status" value="1"/>
</dbReference>
<dbReference type="Gene3D" id="3.50.50.60">
    <property type="entry name" value="FAD/NAD(P)-binding domain"/>
    <property type="match status" value="2"/>
</dbReference>
<dbReference type="InterPro" id="IPR014105">
    <property type="entry name" value="Carotenoid/retinoid_OxRdtase"/>
</dbReference>
<reference evidence="6 7" key="1">
    <citation type="submission" date="2018-11" db="EMBL/GenBank/DDBJ databases">
        <title>Gordonia insulae sp. nov., isolated from an island soil.</title>
        <authorList>
            <person name="Kim Y.S."/>
            <person name="Kim S.B."/>
        </authorList>
    </citation>
    <scope>NUCLEOTIDE SEQUENCE [LARGE SCALE GENOMIC DNA]</scope>
    <source>
        <strain evidence="6 7">MMS17-SY073</strain>
    </source>
</reference>
<organism evidence="6 7">
    <name type="scientific">Gordonia insulae</name>
    <dbReference type="NCBI Taxonomy" id="2420509"/>
    <lineage>
        <taxon>Bacteria</taxon>
        <taxon>Bacillati</taxon>
        <taxon>Actinomycetota</taxon>
        <taxon>Actinomycetes</taxon>
        <taxon>Mycobacteriales</taxon>
        <taxon>Gordoniaceae</taxon>
        <taxon>Gordonia</taxon>
    </lineage>
</organism>
<keyword evidence="7" id="KW-1185">Reference proteome</keyword>
<evidence type="ECO:0000256" key="4">
    <source>
        <dbReference type="RuleBase" id="RU362075"/>
    </source>
</evidence>
<evidence type="ECO:0000256" key="1">
    <source>
        <dbReference type="ARBA" id="ARBA00004829"/>
    </source>
</evidence>
<protein>
    <submittedName>
        <fullName evidence="6">Zeta-carotene-forming phytoene desaturase</fullName>
        <ecNumber evidence="6">1.3.99.29</ecNumber>
    </submittedName>
</protein>
<dbReference type="GO" id="GO:0016117">
    <property type="term" value="P:carotenoid biosynthetic process"/>
    <property type="evidence" value="ECO:0007669"/>
    <property type="project" value="UniProtKB-KW"/>
</dbReference>
<dbReference type="PRINTS" id="PR00419">
    <property type="entry name" value="ADXRDTASE"/>
</dbReference>
<evidence type="ECO:0000313" key="6">
    <source>
        <dbReference type="EMBL" id="AZG43689.1"/>
    </source>
</evidence>
<dbReference type="EC" id="1.3.99.29" evidence="6"/>
<dbReference type="KEGG" id="gom:D7316_00258"/>
<evidence type="ECO:0000259" key="5">
    <source>
        <dbReference type="Pfam" id="PF01593"/>
    </source>
</evidence>
<proteinExistence type="inferred from homology"/>
<dbReference type="InterPro" id="IPR002937">
    <property type="entry name" value="Amino_oxidase"/>
</dbReference>
<accession>A0A3G8JGW9</accession>
<dbReference type="GO" id="GO:0016491">
    <property type="term" value="F:oxidoreductase activity"/>
    <property type="evidence" value="ECO:0007669"/>
    <property type="project" value="UniProtKB-KW"/>
</dbReference>
<comment type="similarity">
    <text evidence="4">Belongs to the carotenoid/retinoid oxidoreductase family.</text>
</comment>
<dbReference type="AlphaFoldDB" id="A0A3G8JGW9"/>
<evidence type="ECO:0000313" key="7">
    <source>
        <dbReference type="Proteomes" id="UP000271469"/>
    </source>
</evidence>
<evidence type="ECO:0000256" key="2">
    <source>
        <dbReference type="ARBA" id="ARBA00022746"/>
    </source>
</evidence>
<dbReference type="SUPFAM" id="SSF51905">
    <property type="entry name" value="FAD/NAD(P)-binding domain"/>
    <property type="match status" value="1"/>
</dbReference>
<dbReference type="RefSeq" id="WP_232016716.1">
    <property type="nucleotide sequence ID" value="NZ_CP033972.1"/>
</dbReference>
<dbReference type="InterPro" id="IPR036188">
    <property type="entry name" value="FAD/NAD-bd_sf"/>
</dbReference>
<dbReference type="PANTHER" id="PTHR43734:SF1">
    <property type="entry name" value="PHYTOENE DESATURASE"/>
    <property type="match status" value="1"/>
</dbReference>
<dbReference type="Proteomes" id="UP000271469">
    <property type="component" value="Chromosome"/>
</dbReference>
<gene>
    <name evidence="6" type="primary">carA2_1</name>
    <name evidence="6" type="ORF">D7316_00258</name>
</gene>
<dbReference type="EMBL" id="CP033972">
    <property type="protein sequence ID" value="AZG43689.1"/>
    <property type="molecule type" value="Genomic_DNA"/>
</dbReference>
<name>A0A3G8JGW9_9ACTN</name>
<comment type="pathway">
    <text evidence="1 4">Carotenoid biosynthesis.</text>
</comment>
<keyword evidence="3 4" id="KW-0560">Oxidoreductase</keyword>
<dbReference type="NCBIfam" id="TIGR02734">
    <property type="entry name" value="crtI_fam"/>
    <property type="match status" value="1"/>
</dbReference>
<sequence>MSPTPIDSGARVVVIGAGLSGLSAALHLTGHGHRVTVVETADTPGGLVRTERLGDDGSHRFDTGATVLTMPTLIDDALAAVGVSADETRRRLALVDVDPSYSARFADGTALDVPRGVDRLADTVRDAFGRDAADGVRDLTAWLNRLYDVEFDTFIDRNLSSVRDLADRRIVAAAARLIAMGATRRLTPAVARHVDDERLQRIFTFQALYAGVPPQHAAAIYGVIAHMDVGLGVHYPAGGMGRIGEVMADALRDAGTRVMLSTAATSLCHNDGRATGVRLATGEVLSADAVVAAIPISAVADLLGTGLPRGPRWRRIRHSPSAVVIHGVAPRSVTQAWPGHHHTLDFGAAWSDTFRDLTRAPGRLMRDPSFLVTRPDLSDPDADATTERVSVLAPCPNLDTAGLPWDALAGAYAAECLPTLARRGYHRMDSALSILRIDHPGTWAAAGLPAGTPFGAAHTVRQTGPFRTPNRWPGSPNLVLAGAATVPGVGIPPVLVSGRLAAERVVESLGEISPRRRMLR</sequence>
<keyword evidence="2 4" id="KW-0125">Carotenoid biosynthesis</keyword>
<evidence type="ECO:0000256" key="3">
    <source>
        <dbReference type="ARBA" id="ARBA00023002"/>
    </source>
</evidence>